<dbReference type="Gene3D" id="1.20.58.130">
    <property type="match status" value="1"/>
</dbReference>
<keyword evidence="3" id="KW-1185">Reference proteome</keyword>
<evidence type="ECO:0000256" key="1">
    <source>
        <dbReference type="SAM" id="Coils"/>
    </source>
</evidence>
<name>A0AAV7LM53_PLEWA</name>
<reference evidence="2" key="1">
    <citation type="journal article" date="2022" name="bioRxiv">
        <title>Sequencing and chromosome-scale assembly of the giantPleurodeles waltlgenome.</title>
        <authorList>
            <person name="Brown T."/>
            <person name="Elewa A."/>
            <person name="Iarovenko S."/>
            <person name="Subramanian E."/>
            <person name="Araus A.J."/>
            <person name="Petzold A."/>
            <person name="Susuki M."/>
            <person name="Suzuki K.-i.T."/>
            <person name="Hayashi T."/>
            <person name="Toyoda A."/>
            <person name="Oliveira C."/>
            <person name="Osipova E."/>
            <person name="Leigh N.D."/>
            <person name="Simon A."/>
            <person name="Yun M.H."/>
        </authorList>
    </citation>
    <scope>NUCLEOTIDE SEQUENCE</scope>
    <source>
        <strain evidence="2">20211129_DDA</strain>
        <tissue evidence="2">Liver</tissue>
    </source>
</reference>
<accession>A0AAV7LM53</accession>
<feature type="coiled-coil region" evidence="1">
    <location>
        <begin position="32"/>
        <end position="66"/>
    </location>
</feature>
<proteinExistence type="predicted"/>
<sequence length="83" mass="9401">MNTPCGVEDVDPQDGEAPITHTFMETRFSALRKDLAALKQEVTADIKDLKRDLRALGQRVTTLEHVCDRGKRSLKITTPSYWN</sequence>
<dbReference type="Proteomes" id="UP001066276">
    <property type="component" value="Chromosome 11"/>
</dbReference>
<evidence type="ECO:0000313" key="2">
    <source>
        <dbReference type="EMBL" id="KAJ1092655.1"/>
    </source>
</evidence>
<evidence type="ECO:0000313" key="3">
    <source>
        <dbReference type="Proteomes" id="UP001066276"/>
    </source>
</evidence>
<organism evidence="2 3">
    <name type="scientific">Pleurodeles waltl</name>
    <name type="common">Iberian ribbed newt</name>
    <dbReference type="NCBI Taxonomy" id="8319"/>
    <lineage>
        <taxon>Eukaryota</taxon>
        <taxon>Metazoa</taxon>
        <taxon>Chordata</taxon>
        <taxon>Craniata</taxon>
        <taxon>Vertebrata</taxon>
        <taxon>Euteleostomi</taxon>
        <taxon>Amphibia</taxon>
        <taxon>Batrachia</taxon>
        <taxon>Caudata</taxon>
        <taxon>Salamandroidea</taxon>
        <taxon>Salamandridae</taxon>
        <taxon>Pleurodelinae</taxon>
        <taxon>Pleurodeles</taxon>
    </lineage>
</organism>
<dbReference type="AlphaFoldDB" id="A0AAV7LM53"/>
<comment type="caution">
    <text evidence="2">The sequence shown here is derived from an EMBL/GenBank/DDBJ whole genome shotgun (WGS) entry which is preliminary data.</text>
</comment>
<protein>
    <submittedName>
        <fullName evidence="2">Uncharacterized protein</fullName>
    </submittedName>
</protein>
<keyword evidence="1" id="KW-0175">Coiled coil</keyword>
<gene>
    <name evidence="2" type="ORF">NDU88_005765</name>
</gene>
<dbReference type="EMBL" id="JANPWB010000015">
    <property type="protein sequence ID" value="KAJ1092655.1"/>
    <property type="molecule type" value="Genomic_DNA"/>
</dbReference>